<evidence type="ECO:0000313" key="11">
    <source>
        <dbReference type="EMBL" id="EEB17773.1"/>
    </source>
</evidence>
<dbReference type="Pfam" id="PF00170">
    <property type="entry name" value="bZIP_1"/>
    <property type="match status" value="1"/>
</dbReference>
<evidence type="ECO:0000256" key="9">
    <source>
        <dbReference type="SAM" id="Phobius"/>
    </source>
</evidence>
<evidence type="ECO:0000256" key="5">
    <source>
        <dbReference type="ARBA" id="ARBA00023163"/>
    </source>
</evidence>
<keyword evidence="9" id="KW-1133">Transmembrane helix</keyword>
<dbReference type="InterPro" id="IPR046347">
    <property type="entry name" value="bZIP_sf"/>
</dbReference>
<protein>
    <submittedName>
        <fullName evidence="11">Cyclic AMP-dependent transcription factor ATF-6 alpha, putative</fullName>
    </submittedName>
</protein>
<dbReference type="PROSITE" id="PS50217">
    <property type="entry name" value="BZIP"/>
    <property type="match status" value="1"/>
</dbReference>
<evidence type="ECO:0000256" key="4">
    <source>
        <dbReference type="ARBA" id="ARBA00023125"/>
    </source>
</evidence>
<dbReference type="InterPro" id="IPR051882">
    <property type="entry name" value="ATF_bZIP_TF"/>
</dbReference>
<feature type="domain" description="BZIP" evidence="10">
    <location>
        <begin position="1"/>
        <end position="51"/>
    </location>
</feature>
<feature type="coiled-coil region" evidence="7">
    <location>
        <begin position="19"/>
        <end position="60"/>
    </location>
</feature>
<dbReference type="VEuPathDB" id="VectorBase:PHUM488830"/>
<dbReference type="CTD" id="8231464"/>
<feature type="region of interest" description="Disordered" evidence="8">
    <location>
        <begin position="315"/>
        <end position="365"/>
    </location>
</feature>
<dbReference type="HOGENOM" id="CLU_055901_0_0_1"/>
<dbReference type="SUPFAM" id="SSF57959">
    <property type="entry name" value="Leucine zipper domain"/>
    <property type="match status" value="1"/>
</dbReference>
<feature type="compositionally biased region" description="Polar residues" evidence="8">
    <location>
        <begin position="315"/>
        <end position="333"/>
    </location>
</feature>
<gene>
    <name evidence="12" type="primary">8231464</name>
    <name evidence="11" type="ORF">Phum_PHUM488830</name>
</gene>
<dbReference type="PANTHER" id="PTHR46164:SF3">
    <property type="entry name" value="ATF6, ISOFORM C"/>
    <property type="match status" value="1"/>
</dbReference>
<reference evidence="11" key="1">
    <citation type="submission" date="2007-04" db="EMBL/GenBank/DDBJ databases">
        <title>Annotation of Pediculus humanus corporis strain USDA.</title>
        <authorList>
            <person name="Kirkness E."/>
            <person name="Hannick L."/>
            <person name="Hass B."/>
            <person name="Bruggner R."/>
            <person name="Lawson D."/>
            <person name="Bidwell S."/>
            <person name="Joardar V."/>
            <person name="Caler E."/>
            <person name="Walenz B."/>
            <person name="Inman J."/>
            <person name="Schobel S."/>
            <person name="Galinsky K."/>
            <person name="Amedeo P."/>
            <person name="Strausberg R."/>
        </authorList>
    </citation>
    <scope>NUCLEOTIDE SEQUENCE</scope>
    <source>
        <strain evidence="11">USDA</strain>
    </source>
</reference>
<dbReference type="GO" id="GO:0000978">
    <property type="term" value="F:RNA polymerase II cis-regulatory region sequence-specific DNA binding"/>
    <property type="evidence" value="ECO:0007669"/>
    <property type="project" value="TreeGrafter"/>
</dbReference>
<evidence type="ECO:0000256" key="6">
    <source>
        <dbReference type="ARBA" id="ARBA00023242"/>
    </source>
</evidence>
<evidence type="ECO:0000256" key="7">
    <source>
        <dbReference type="SAM" id="Coils"/>
    </source>
</evidence>
<evidence type="ECO:0000256" key="3">
    <source>
        <dbReference type="ARBA" id="ARBA00023015"/>
    </source>
</evidence>
<dbReference type="STRING" id="121224.E0VWL7"/>
<keyword evidence="7" id="KW-0175">Coiled coil</keyword>
<comment type="similarity">
    <text evidence="2">Belongs to the bZIP family. ATF subfamily.</text>
</comment>
<feature type="compositionally biased region" description="Polar residues" evidence="8">
    <location>
        <begin position="344"/>
        <end position="356"/>
    </location>
</feature>
<dbReference type="EMBL" id="AAZO01005921">
    <property type="status" value="NOT_ANNOTATED_CDS"/>
    <property type="molecule type" value="Genomic_DNA"/>
</dbReference>
<evidence type="ECO:0000313" key="12">
    <source>
        <dbReference type="EnsemblMetazoa" id="PHUM488830-PA"/>
    </source>
</evidence>
<dbReference type="GO" id="GO:0030968">
    <property type="term" value="P:endoplasmic reticulum unfolded protein response"/>
    <property type="evidence" value="ECO:0007669"/>
    <property type="project" value="TreeGrafter"/>
</dbReference>
<reference evidence="11" key="2">
    <citation type="submission" date="2007-04" db="EMBL/GenBank/DDBJ databases">
        <title>The genome of the human body louse.</title>
        <authorList>
            <consortium name="The Human Body Louse Genome Consortium"/>
            <person name="Kirkness E."/>
            <person name="Walenz B."/>
            <person name="Hass B."/>
            <person name="Bruggner R."/>
            <person name="Strausberg R."/>
        </authorList>
    </citation>
    <scope>NUCLEOTIDE SEQUENCE</scope>
    <source>
        <strain evidence="11">USDA</strain>
    </source>
</reference>
<dbReference type="InParanoid" id="E0VWL7"/>
<dbReference type="eggNOG" id="KOG4343">
    <property type="taxonomic scope" value="Eukaryota"/>
</dbReference>
<dbReference type="GO" id="GO:0000981">
    <property type="term" value="F:DNA-binding transcription factor activity, RNA polymerase II-specific"/>
    <property type="evidence" value="ECO:0007669"/>
    <property type="project" value="TreeGrafter"/>
</dbReference>
<dbReference type="Gene3D" id="1.20.5.170">
    <property type="match status" value="1"/>
</dbReference>
<evidence type="ECO:0000259" key="10">
    <source>
        <dbReference type="PROSITE" id="PS50217"/>
    </source>
</evidence>
<dbReference type="GO" id="GO:0005634">
    <property type="term" value="C:nucleus"/>
    <property type="evidence" value="ECO:0007669"/>
    <property type="project" value="TreeGrafter"/>
</dbReference>
<evidence type="ECO:0000256" key="1">
    <source>
        <dbReference type="ARBA" id="ARBA00004167"/>
    </source>
</evidence>
<keyword evidence="5" id="KW-0804">Transcription</keyword>
<reference evidence="12" key="3">
    <citation type="submission" date="2021-02" db="UniProtKB">
        <authorList>
            <consortium name="EnsemblMetazoa"/>
        </authorList>
    </citation>
    <scope>IDENTIFICATION</scope>
    <source>
        <strain evidence="12">USDA</strain>
    </source>
</reference>
<name>E0VWL7_PEDHC</name>
<dbReference type="OrthoDB" id="644067at2759"/>
<keyword evidence="3" id="KW-0805">Transcription regulation</keyword>
<dbReference type="RefSeq" id="XP_002430511.1">
    <property type="nucleotide sequence ID" value="XM_002430466.1"/>
</dbReference>
<dbReference type="CDD" id="cd14812">
    <property type="entry name" value="bZIP_u3"/>
    <property type="match status" value="1"/>
</dbReference>
<dbReference type="OMA" id="LLWINES"/>
<dbReference type="EnsemblMetazoa" id="PHUM488830-RA">
    <property type="protein sequence ID" value="PHUM488830-PA"/>
    <property type="gene ID" value="PHUM488830"/>
</dbReference>
<keyword evidence="9" id="KW-0812">Transmembrane</keyword>
<keyword evidence="9" id="KW-0472">Membrane</keyword>
<feature type="transmembrane region" description="Helical" evidence="9">
    <location>
        <begin position="73"/>
        <end position="94"/>
    </location>
</feature>
<dbReference type="GO" id="GO:0016020">
    <property type="term" value="C:membrane"/>
    <property type="evidence" value="ECO:0007669"/>
    <property type="project" value="UniProtKB-SubCell"/>
</dbReference>
<comment type="subcellular location">
    <subcellularLocation>
        <location evidence="1">Membrane</location>
        <topology evidence="1">Single-pass membrane protein</topology>
    </subcellularLocation>
</comment>
<dbReference type="AlphaFoldDB" id="E0VWL7"/>
<organism>
    <name type="scientific">Pediculus humanus subsp. corporis</name>
    <name type="common">Body louse</name>
    <dbReference type="NCBI Taxonomy" id="121224"/>
    <lineage>
        <taxon>Eukaryota</taxon>
        <taxon>Metazoa</taxon>
        <taxon>Ecdysozoa</taxon>
        <taxon>Arthropoda</taxon>
        <taxon>Hexapoda</taxon>
        <taxon>Insecta</taxon>
        <taxon>Pterygota</taxon>
        <taxon>Neoptera</taxon>
        <taxon>Paraneoptera</taxon>
        <taxon>Psocodea</taxon>
        <taxon>Troctomorpha</taxon>
        <taxon>Phthiraptera</taxon>
        <taxon>Anoplura</taxon>
        <taxon>Pediculidae</taxon>
        <taxon>Pediculus</taxon>
    </lineage>
</organism>
<dbReference type="PANTHER" id="PTHR46164">
    <property type="entry name" value="ATF6, ISOFORM C"/>
    <property type="match status" value="1"/>
</dbReference>
<keyword evidence="13" id="KW-1185">Reference proteome</keyword>
<evidence type="ECO:0000256" key="8">
    <source>
        <dbReference type="SAM" id="MobiDB-lite"/>
    </source>
</evidence>
<evidence type="ECO:0000256" key="2">
    <source>
        <dbReference type="ARBA" id="ARBA00009050"/>
    </source>
</evidence>
<keyword evidence="6" id="KW-0539">Nucleus</keyword>
<dbReference type="InterPro" id="IPR004827">
    <property type="entry name" value="bZIP"/>
</dbReference>
<sequence>MIRNRESAYLSRKRKKEHVAHLEKLVKDLIVENNALKTENSNLRKKLADYERINNVSEKKIKKNILSKAPKKATALFAVLLTACLNIGTFSSFLGDIKQNNNDNNVLENNLVPHYSHKVRHTRSLLWSQSEFNDFNSTYSNLSKTSCPIFINQSETIRLESELRRWIGKDNDYLGSYNKNYSKINQFFYPEEKISLKKNRINSKNRKRINNSIKKSTLKMDMYKLKQNIWNFNSFFEAINRRDDTFYLVSFSGDHLLLPALSHNKTSRPKMSLMLPAFLSNVTSLHPDQVELMQIDCEVTNTKVLSVNENNIPANMRPYSNSTSKNKGNQENLLGSKKIRFKSKNSPDSSFNMNHGSTDEMKNKNNSIPKSIISKMLRLQYLPFNINSSINAVFGKKKFFTKFLGNQNFK</sequence>
<dbReference type="FunCoup" id="E0VWL7">
    <property type="interactions" value="658"/>
</dbReference>
<dbReference type="KEGG" id="phu:Phum_PHUM488830"/>
<dbReference type="Proteomes" id="UP000009046">
    <property type="component" value="Unassembled WGS sequence"/>
</dbReference>
<dbReference type="SMART" id="SM00338">
    <property type="entry name" value="BRLZ"/>
    <property type="match status" value="1"/>
</dbReference>
<keyword evidence="4" id="KW-0238">DNA-binding</keyword>
<evidence type="ECO:0000313" key="13">
    <source>
        <dbReference type="Proteomes" id="UP000009046"/>
    </source>
</evidence>
<accession>E0VWL7</accession>
<dbReference type="EMBL" id="DS235822">
    <property type="protein sequence ID" value="EEB17773.1"/>
    <property type="molecule type" value="Genomic_DNA"/>
</dbReference>
<dbReference type="GeneID" id="8231464"/>
<proteinExistence type="inferred from homology"/>